<dbReference type="EMBL" id="AVOT02010090">
    <property type="protein sequence ID" value="MBW0489469.1"/>
    <property type="molecule type" value="Genomic_DNA"/>
</dbReference>
<gene>
    <name evidence="2" type="ORF">O181_029184</name>
</gene>
<comment type="caution">
    <text evidence="2">The sequence shown here is derived from an EMBL/GenBank/DDBJ whole genome shotgun (WGS) entry which is preliminary data.</text>
</comment>
<reference evidence="2" key="1">
    <citation type="submission" date="2021-03" db="EMBL/GenBank/DDBJ databases">
        <title>Draft genome sequence of rust myrtle Austropuccinia psidii MF-1, a brazilian biotype.</title>
        <authorList>
            <person name="Quecine M.C."/>
            <person name="Pachon D.M.R."/>
            <person name="Bonatelli M.L."/>
            <person name="Correr F.H."/>
            <person name="Franceschini L.M."/>
            <person name="Leite T.F."/>
            <person name="Margarido G.R.A."/>
            <person name="Almeida C.A."/>
            <person name="Ferrarezi J.A."/>
            <person name="Labate C.A."/>
        </authorList>
    </citation>
    <scope>NUCLEOTIDE SEQUENCE</scope>
    <source>
        <strain evidence="2">MF-1</strain>
    </source>
</reference>
<feature type="compositionally biased region" description="Polar residues" evidence="1">
    <location>
        <begin position="47"/>
        <end position="59"/>
    </location>
</feature>
<evidence type="ECO:0000313" key="3">
    <source>
        <dbReference type="Proteomes" id="UP000765509"/>
    </source>
</evidence>
<organism evidence="2 3">
    <name type="scientific">Austropuccinia psidii MF-1</name>
    <dbReference type="NCBI Taxonomy" id="1389203"/>
    <lineage>
        <taxon>Eukaryota</taxon>
        <taxon>Fungi</taxon>
        <taxon>Dikarya</taxon>
        <taxon>Basidiomycota</taxon>
        <taxon>Pucciniomycotina</taxon>
        <taxon>Pucciniomycetes</taxon>
        <taxon>Pucciniales</taxon>
        <taxon>Sphaerophragmiaceae</taxon>
        <taxon>Austropuccinia</taxon>
    </lineage>
</organism>
<protein>
    <submittedName>
        <fullName evidence="2">Uncharacterized protein</fullName>
    </submittedName>
</protein>
<accession>A0A9Q3CRX8</accession>
<sequence length="89" mass="9947">MSPSPPSFKISSSATVITNEPTLRSPDENDHLISPQVYEDEPGFFNPLNSQPKDSTLILQKNKRIRTKNKPKEPSDRANNAVKASVREN</sequence>
<keyword evidence="3" id="KW-1185">Reference proteome</keyword>
<evidence type="ECO:0000256" key="1">
    <source>
        <dbReference type="SAM" id="MobiDB-lite"/>
    </source>
</evidence>
<dbReference type="Proteomes" id="UP000765509">
    <property type="component" value="Unassembled WGS sequence"/>
</dbReference>
<evidence type="ECO:0000313" key="2">
    <source>
        <dbReference type="EMBL" id="MBW0489469.1"/>
    </source>
</evidence>
<feature type="region of interest" description="Disordered" evidence="1">
    <location>
        <begin position="1"/>
        <end position="89"/>
    </location>
</feature>
<proteinExistence type="predicted"/>
<name>A0A9Q3CRX8_9BASI</name>
<dbReference type="AlphaFoldDB" id="A0A9Q3CRX8"/>